<dbReference type="RefSeq" id="WP_013225949.1">
    <property type="nucleotide sequence ID" value="NC_014318.1"/>
</dbReference>
<dbReference type="PATRIC" id="fig|749927.5.peg.4240"/>
<gene>
    <name evidence="1" type="ordered locus">AMED_4100</name>
</gene>
<sequence length="547" mass="57488">MGDDLAAAVAAVAPAVRAVLPAAPAAVLGRLRCEPERRRFPDVPESEVLWSLMSLPPWVVERVHGAVELTLAGLAVPALSVTAALLPPPSSGGFGFLASESEAEAVRETRLLHHARPGLLELVADLTAGLVADDRLLPTAEGDEAGIAAAHGAGHLAIALVTATIAAREAGRPAAAGIVGTALGVAANLLRARPMPDAYAAALREKQRAGYRLPQYGSTSVNVRDHVFALTEGEFPAFGDFADNGLAEAADGGVVVRTGTENGSVHVSVRVLAEPPATVDTLGWDEVVDLGWHAEHGSASVGGGVPTPPWPGDYRVRVHAYGRDDPETEGYSLWVWAAPPAPPVVHARADRLGHRLRGEPEPPVADRPEVRYRWIGRSRLTVAATVTVVTGLPADDVLRAFGADPGRPEPLAELREAYADPWLAVLELDGVVVAIEENGFTGSHAPVLTAASRGGRAASMFWNVNGMTRLSFARGGELRSAFEPGLGEPSADEDVAAALAGLDLENFRDRNEKGLVALERFTGRGLYPEDLEDIDRRGVAYLISDPG</sequence>
<dbReference type="GeneID" id="92871834"/>
<evidence type="ECO:0000313" key="2">
    <source>
        <dbReference type="Proteomes" id="UP000000328"/>
    </source>
</evidence>
<dbReference type="HOGENOM" id="CLU_023725_0_0_11"/>
<dbReference type="eggNOG" id="ENOG502Z8X4">
    <property type="taxonomic scope" value="Bacteria"/>
</dbReference>
<dbReference type="Proteomes" id="UP000000328">
    <property type="component" value="Chromosome"/>
</dbReference>
<evidence type="ECO:0000313" key="1">
    <source>
        <dbReference type="EMBL" id="ADJ45877.1"/>
    </source>
</evidence>
<dbReference type="OrthoDB" id="4485313at2"/>
<dbReference type="EMBL" id="CP002000">
    <property type="protein sequence ID" value="ADJ45877.1"/>
    <property type="molecule type" value="Genomic_DNA"/>
</dbReference>
<proteinExistence type="predicted"/>
<dbReference type="AlphaFoldDB" id="A0A0H3D6B6"/>
<dbReference type="InterPro" id="IPR045592">
    <property type="entry name" value="DUF6461"/>
</dbReference>
<name>A0A0H3D6B6_AMYMU</name>
<protein>
    <submittedName>
        <fullName evidence="1">Uncharacterized protein</fullName>
    </submittedName>
</protein>
<reference evidence="1 2" key="1">
    <citation type="journal article" date="2010" name="Cell Res.">
        <title>Complete genome sequence of the rifamycin SV-producing Amycolatopsis mediterranei U32 revealed its genetic characteristics in phylogeny and metabolism.</title>
        <authorList>
            <person name="Zhao W."/>
            <person name="Zhong Y."/>
            <person name="Yuan H."/>
            <person name="Wang J."/>
            <person name="Zheng H."/>
            <person name="Wang Y."/>
            <person name="Cen X."/>
            <person name="Xu F."/>
            <person name="Bai J."/>
            <person name="Han X."/>
            <person name="Lu G."/>
            <person name="Zhu Y."/>
            <person name="Shao Z."/>
            <person name="Yan H."/>
            <person name="Li C."/>
            <person name="Peng N."/>
            <person name="Zhang Z."/>
            <person name="Zhang Y."/>
            <person name="Lin W."/>
            <person name="Fan Y."/>
            <person name="Qin Z."/>
            <person name="Hu Y."/>
            <person name="Zhu B."/>
            <person name="Wang S."/>
            <person name="Ding X."/>
            <person name="Zhao G.P."/>
        </authorList>
    </citation>
    <scope>NUCLEOTIDE SEQUENCE [LARGE SCALE GENOMIC DNA]</scope>
    <source>
        <strain evidence="2">U-32</strain>
    </source>
</reference>
<dbReference type="KEGG" id="amd:AMED_4100"/>
<dbReference type="Pfam" id="PF20062">
    <property type="entry name" value="DUF6461"/>
    <property type="match status" value="1"/>
</dbReference>
<accession>A0A0H3D6B6</accession>
<organism evidence="1 2">
    <name type="scientific">Amycolatopsis mediterranei (strain U-32)</name>
    <dbReference type="NCBI Taxonomy" id="749927"/>
    <lineage>
        <taxon>Bacteria</taxon>
        <taxon>Bacillati</taxon>
        <taxon>Actinomycetota</taxon>
        <taxon>Actinomycetes</taxon>
        <taxon>Pseudonocardiales</taxon>
        <taxon>Pseudonocardiaceae</taxon>
        <taxon>Amycolatopsis</taxon>
    </lineage>
</organism>